<name>A0ABS1TC18_9CLOT</name>
<dbReference type="EMBL" id="JAESWC010000009">
    <property type="protein sequence ID" value="MBL4936898.1"/>
    <property type="molecule type" value="Genomic_DNA"/>
</dbReference>
<accession>A0ABS1TC18</accession>
<evidence type="ECO:0000259" key="2">
    <source>
        <dbReference type="Pfam" id="PF20732"/>
    </source>
</evidence>
<dbReference type="PIRSF" id="PIRSF016719">
    <property type="entry name" value="UCP016719"/>
    <property type="match status" value="1"/>
</dbReference>
<dbReference type="Proteomes" id="UP000632377">
    <property type="component" value="Unassembled WGS sequence"/>
</dbReference>
<dbReference type="PANTHER" id="PTHR42915:SF1">
    <property type="entry name" value="PEPTIDOGLYCAN BETA-N-ACETYLMURAMIDASE NAMZ"/>
    <property type="match status" value="1"/>
</dbReference>
<reference evidence="3 4" key="1">
    <citation type="submission" date="2021-01" db="EMBL/GenBank/DDBJ databases">
        <title>Genome public.</title>
        <authorList>
            <person name="Liu C."/>
            <person name="Sun Q."/>
        </authorList>
    </citation>
    <scope>NUCLEOTIDE SEQUENCE [LARGE SCALE GENOMIC DNA]</scope>
    <source>
        <strain evidence="3 4">YIM B02515</strain>
    </source>
</reference>
<dbReference type="InterPro" id="IPR008302">
    <property type="entry name" value="NamZ"/>
</dbReference>
<gene>
    <name evidence="3" type="ORF">JK636_14155</name>
</gene>
<sequence length="383" mass="43724">MERLLVKNGIDCIGKNSYLFEGKRLGLVSSPMGVDRNLRSTIDILNEKFNLTALYSPEHGIRGNLQAGAAVDTYVDEATGIIVYSLYGKNKKPSPEILENIDVLVIDLQDVGSRYYTFLYTMSYCMESCAENNKTVVVLDRPNVIGGESVEGNILDVNFKSFIGMYPIPQRFGLTIGELAQLLNKEFNINCDLKVVKLEGWCREAYFDDTDLLWINPSPNIPSVNTAVLYNGTCLFEGTNISEGRGTTKPFEFIGAPWLDAYKLAEKMNKKSLEGVQFRPVYFEPAFSKHKGELCKGVQIHVKDKRKVKPVKLGINLLYEVMDMNKDKFEWLPPFKEGANYFIDLLTGTDEVRNRKFEANIFIEKWERESEDFKKIKEKYHLY</sequence>
<dbReference type="Pfam" id="PF20732">
    <property type="entry name" value="NamZ_C"/>
    <property type="match status" value="1"/>
</dbReference>
<keyword evidence="4" id="KW-1185">Reference proteome</keyword>
<protein>
    <submittedName>
        <fullName evidence="3">DUF1343 domain-containing protein</fullName>
    </submittedName>
</protein>
<organism evidence="3 4">
    <name type="scientific">Clostridium rhizosphaerae</name>
    <dbReference type="NCBI Taxonomy" id="2803861"/>
    <lineage>
        <taxon>Bacteria</taxon>
        <taxon>Bacillati</taxon>
        <taxon>Bacillota</taxon>
        <taxon>Clostridia</taxon>
        <taxon>Eubacteriales</taxon>
        <taxon>Clostridiaceae</taxon>
        <taxon>Clostridium</taxon>
    </lineage>
</organism>
<dbReference type="InterPro" id="IPR048502">
    <property type="entry name" value="NamZ_N"/>
</dbReference>
<evidence type="ECO:0000259" key="1">
    <source>
        <dbReference type="Pfam" id="PF07075"/>
    </source>
</evidence>
<dbReference type="PANTHER" id="PTHR42915">
    <property type="entry name" value="HYPOTHETICAL 460 KDA PROTEIN IN FEUA-SIGW INTERGENIC REGION [PRECURSOR]"/>
    <property type="match status" value="1"/>
</dbReference>
<evidence type="ECO:0000313" key="3">
    <source>
        <dbReference type="EMBL" id="MBL4936898.1"/>
    </source>
</evidence>
<dbReference type="Pfam" id="PF07075">
    <property type="entry name" value="NamZ_N"/>
    <property type="match status" value="1"/>
</dbReference>
<evidence type="ECO:0000313" key="4">
    <source>
        <dbReference type="Proteomes" id="UP000632377"/>
    </source>
</evidence>
<feature type="domain" description="Peptidoglycan beta-N-acetylmuramidase NamZ N-terminal" evidence="1">
    <location>
        <begin position="26"/>
        <end position="224"/>
    </location>
</feature>
<dbReference type="RefSeq" id="WP_202749657.1">
    <property type="nucleotide sequence ID" value="NZ_JAESWC010000009.1"/>
</dbReference>
<dbReference type="InterPro" id="IPR048503">
    <property type="entry name" value="NamZ_C"/>
</dbReference>
<dbReference type="Gene3D" id="3.40.50.12170">
    <property type="entry name" value="Uncharacterised protein PF07075, DUF1343"/>
    <property type="match status" value="1"/>
</dbReference>
<feature type="domain" description="Peptidoglycan beta-N-acetylmuramidase NamZ C-terminal" evidence="2">
    <location>
        <begin position="229"/>
        <end position="383"/>
    </location>
</feature>
<comment type="caution">
    <text evidence="3">The sequence shown here is derived from an EMBL/GenBank/DDBJ whole genome shotgun (WGS) entry which is preliminary data.</text>
</comment>
<dbReference type="Gene3D" id="3.90.1150.140">
    <property type="match status" value="1"/>
</dbReference>
<proteinExistence type="predicted"/>